<dbReference type="Pfam" id="PF14656">
    <property type="entry name" value="RAB3GAP2_C"/>
    <property type="match status" value="2"/>
</dbReference>
<evidence type="ECO:0000256" key="1">
    <source>
        <dbReference type="ARBA" id="ARBA00004496"/>
    </source>
</evidence>
<evidence type="ECO:0000256" key="3">
    <source>
        <dbReference type="ARBA" id="ARBA00022468"/>
    </source>
</evidence>
<evidence type="ECO:0000259" key="6">
    <source>
        <dbReference type="Pfam" id="PF14655"/>
    </source>
</evidence>
<dbReference type="InterPro" id="IPR032839">
    <property type="entry name" value="RAB3GAP_N"/>
</dbReference>
<dbReference type="GO" id="GO:0005096">
    <property type="term" value="F:GTPase activator activity"/>
    <property type="evidence" value="ECO:0007669"/>
    <property type="project" value="UniProtKB-KW"/>
</dbReference>
<keyword evidence="9" id="KW-1185">Reference proteome</keyword>
<evidence type="ECO:0008006" key="10">
    <source>
        <dbReference type="Google" id="ProtNLM"/>
    </source>
</evidence>
<dbReference type="InterPro" id="IPR029257">
    <property type="entry name" value="RAB3GAP2_C"/>
</dbReference>
<evidence type="ECO:0000256" key="2">
    <source>
        <dbReference type="ARBA" id="ARBA00008153"/>
    </source>
</evidence>
<evidence type="ECO:0000256" key="5">
    <source>
        <dbReference type="SAM" id="MobiDB-lite"/>
    </source>
</evidence>
<dbReference type="OrthoDB" id="2019917at2759"/>
<feature type="domain" description="Rab3GAP regulatory subunit C-terminal" evidence="7">
    <location>
        <begin position="759"/>
        <end position="1028"/>
    </location>
</feature>
<dbReference type="InterPro" id="IPR026059">
    <property type="entry name" value="Rab3GAP2"/>
</dbReference>
<feature type="compositionally biased region" description="Acidic residues" evidence="5">
    <location>
        <begin position="791"/>
        <end position="809"/>
    </location>
</feature>
<evidence type="ECO:0000313" key="8">
    <source>
        <dbReference type="EMBL" id="CAI5438713.1"/>
    </source>
</evidence>
<dbReference type="Pfam" id="PF14655">
    <property type="entry name" value="RAB3GAP2_N"/>
    <property type="match status" value="1"/>
</dbReference>
<feature type="region of interest" description="Disordered" evidence="5">
    <location>
        <begin position="789"/>
        <end position="809"/>
    </location>
</feature>
<feature type="region of interest" description="Disordered" evidence="5">
    <location>
        <begin position="36"/>
        <end position="59"/>
    </location>
</feature>
<evidence type="ECO:0000259" key="7">
    <source>
        <dbReference type="Pfam" id="PF14656"/>
    </source>
</evidence>
<gene>
    <name evidence="8" type="ORF">CAMP_LOCUS1350</name>
</gene>
<keyword evidence="4" id="KW-0963">Cytoplasm</keyword>
<dbReference type="PANTHER" id="PTHR12472:SF0">
    <property type="entry name" value="RAB3 GTPASE-ACTIVATING PROTEIN NON-CATALYTIC SUBUNIT"/>
    <property type="match status" value="1"/>
</dbReference>
<comment type="similarity">
    <text evidence="2">Belongs to the Rab3-GAP regulatory subunit family.</text>
</comment>
<keyword evidence="3" id="KW-0343">GTPase activation</keyword>
<evidence type="ECO:0000313" key="9">
    <source>
        <dbReference type="Proteomes" id="UP001152747"/>
    </source>
</evidence>
<dbReference type="GO" id="GO:0005737">
    <property type="term" value="C:cytoplasm"/>
    <property type="evidence" value="ECO:0007669"/>
    <property type="project" value="UniProtKB-SubCell"/>
</dbReference>
<dbReference type="Proteomes" id="UP001152747">
    <property type="component" value="Unassembled WGS sequence"/>
</dbReference>
<name>A0A9P1MVS4_9PELO</name>
<proteinExistence type="inferred from homology"/>
<evidence type="ECO:0000256" key="4">
    <source>
        <dbReference type="ARBA" id="ARBA00022490"/>
    </source>
</evidence>
<comment type="subcellular location">
    <subcellularLocation>
        <location evidence="1">Cytoplasm</location>
    </subcellularLocation>
</comment>
<protein>
    <recommendedName>
        <fullName evidence="10">Rab3-GAP regulatory subunit N-terminal domain-containing protein</fullName>
    </recommendedName>
</protein>
<accession>A0A9P1MVS4</accession>
<dbReference type="EMBL" id="CANHGI010000001">
    <property type="protein sequence ID" value="CAI5438713.1"/>
    <property type="molecule type" value="Genomic_DNA"/>
</dbReference>
<feature type="domain" description="Rab3GAP regulatory subunit C-terminal" evidence="7">
    <location>
        <begin position="1043"/>
        <end position="1163"/>
    </location>
</feature>
<dbReference type="PANTHER" id="PTHR12472">
    <property type="entry name" value="RAB3-GAP REGULATORY DOMAIN"/>
    <property type="match status" value="1"/>
</dbReference>
<feature type="domain" description="Rab3-GAP regulatory subunit N-terminal" evidence="6">
    <location>
        <begin position="92"/>
        <end position="466"/>
    </location>
</feature>
<reference evidence="8" key="1">
    <citation type="submission" date="2022-11" db="EMBL/GenBank/DDBJ databases">
        <authorList>
            <person name="Kikuchi T."/>
        </authorList>
    </citation>
    <scope>NUCLEOTIDE SEQUENCE</scope>
    <source>
        <strain evidence="8">PS1010</strain>
    </source>
</reference>
<comment type="caution">
    <text evidence="8">The sequence shown here is derived from an EMBL/GenBank/DDBJ whole genome shotgun (WGS) entry which is preliminary data.</text>
</comment>
<feature type="compositionally biased region" description="Basic and acidic residues" evidence="5">
    <location>
        <begin position="49"/>
        <end position="59"/>
    </location>
</feature>
<sequence length="1316" mass="151475">MGVASIEFEVFCQIGEDVAKVVKRYLLGENGENNEKKFERKASSSSSGSEERLYPNPEKLENVGNWDNWGEEDENTGENHSINENDESNWNWLFRCAGKTYFDAEYFLVSYESRFVLLRKPPSDNFYKIICKQYIDGDPISSEITASCLFGLMNPRHSDQLDCLIISLGTLDGHVYFYTEKGTLLYFDRFSIYESVANIHFEHVKTSQMFLIVFSRTFFAINPVSLNSGLHQAKIQIAKGGKTVQEVSDSIEIQCDLIDPDLKGNIIHVLFTGFYKPSTFEQYMNATWQSFNTRVERPSLPTFSTFLVTTEKCFVSFVWHDRDQADQIWTEAIKYGKSLLPSFGIRKYFGISTEPAKKAAHMHSRQHAPTRSQILDPRVAQNVSKSPDGRFVAIVDRQARVLVIDVQYRTTVLLFKGYRDASISWVSTIEGKRFAQFLVIFAPRRSLLEVWTVLGHVRVCARHIPSDISCDLVTGGENRTLCGLSFNHIESNSFFIDGKGTFHRLIIPFHLALNGRASQDQHDQLLMKKIEKQNGEQWFDTFSILKLTTSRRVAFQDYLQNLNTIDEAHSFLARIRTLNGAQSIGQLIDEVEKAVVFYQRIEKSRNNENNGDISKSEFEMDSMVHRIVDCYLNRFDSNNSENQKLELGEWLSMIDLNTITDLFTGQLNESSRLKLANLIFTPIFNNCDIDEFEDIIFNKLPFSKTDLVKLLCARFENSGNGLTNWMSFDSLVKFLVLVEKSQEGLIELVNRAAFHTKYLSRAIVLLTICWCARNEIRKTKKIEKVKLEKNDENEEENVEEEEEDDWDDVQPEQEHLDSILMCLHCVSLSNQLTQNENMPRVADISNRIDSFCRENIAKWIVANNIDYITVSKLFPKDPTEILDDSFDEKKRQDHIIIDYPTEDDHTIISRIYQIIPRCFEHDLIIIDVCWEMISKWFKEKDNNFDLIEKCTDLLKQSVISDQRLRHGITRLIWDKFIGSNFESIIMLVEKNGRMPKEKEIRNEVGFSETRIIGFLIECEKLLNILMESVRDVPVIKEYNDDLLIQMAMASFSQEKETPKQKSRIARSLNAPQVTPKAQDKLCVISAKQPLVNYHLVLHHYHLTLAVRLQLSVGLRFYPLRTLFCLVGNRAFFVRLDSHPLIPLENVEDSIIEKRHTFLTKIAEQGSTNERKMAKILEGEWNLTVNSISFMQALSSFRLGNDVQGALELVSCVHDERAASSLVRVLAARMVRLMSEKNSLLTPAHSNYILNLAGEETARVELWNGEMINGQSNPKTWEESIESLGKKSISIAKSSQSAKPFVRLNDIATHYWGIQWV</sequence>
<organism evidence="8 9">
    <name type="scientific">Caenorhabditis angaria</name>
    <dbReference type="NCBI Taxonomy" id="860376"/>
    <lineage>
        <taxon>Eukaryota</taxon>
        <taxon>Metazoa</taxon>
        <taxon>Ecdysozoa</taxon>
        <taxon>Nematoda</taxon>
        <taxon>Chromadorea</taxon>
        <taxon>Rhabditida</taxon>
        <taxon>Rhabditina</taxon>
        <taxon>Rhabditomorpha</taxon>
        <taxon>Rhabditoidea</taxon>
        <taxon>Rhabditidae</taxon>
        <taxon>Peloderinae</taxon>
        <taxon>Caenorhabditis</taxon>
    </lineage>
</organism>